<dbReference type="GO" id="GO:0005886">
    <property type="term" value="C:plasma membrane"/>
    <property type="evidence" value="ECO:0007669"/>
    <property type="project" value="TreeGrafter"/>
</dbReference>
<dbReference type="InterPro" id="IPR019332">
    <property type="entry name" value="OSCP1"/>
</dbReference>
<dbReference type="OrthoDB" id="2157380at2759"/>
<dbReference type="Proteomes" id="UP000475862">
    <property type="component" value="Unassembled WGS sequence"/>
</dbReference>
<sequence length="444" mass="50651">MADDNKTVVAVKYERLDNAHQQHIARSYEGLKDIILYFPQSSRLLVVVSRAIRKWPRHGIIVPCRPALSWIVVDLCTSCVGRHSYRSTVDGTFNDIIVVTIFVTERLKTQKIQIDKSKLVLNDIIAASLSCPFLFVPTSIINKDILDKSIRCAVHSSIMRLNDSSMEKLMGLIEISVKMQMFSSNGPRQVLLVTLNHLDSIRELASTHQLKQNIDIIQHNFYQTFEKMTNGEIIRMRYAMLNYLQDIHVKVTIFIKEGLQRYNGSFVSVGKWMIPHGCEAPGVIRVFNKNSTLIDISTFHPISFYKVETEIGSIKPNSPRFTTLGFSIFNINKSINQSEETSDLLFNGQTSRDGYKQEMDLFVTQLMGNDNDNEEIDNLDLEILETPLNINESKIEEKNPEHNILDFSQITGNSSLQNIRAEMDDSVSRQTGDLLNMMQLLDLE</sequence>
<dbReference type="PANTHER" id="PTHR21439:SF0">
    <property type="entry name" value="PROTEIN OSCP1"/>
    <property type="match status" value="1"/>
</dbReference>
<protein>
    <recommendedName>
        <fullName evidence="3">Protein OSCP1</fullName>
    </recommendedName>
</protein>
<dbReference type="Pfam" id="PF10188">
    <property type="entry name" value="Oscp1"/>
    <property type="match status" value="1"/>
</dbReference>
<reference evidence="1 2" key="1">
    <citation type="submission" date="2019-08" db="EMBL/GenBank/DDBJ databases">
        <title>The genome of the soybean aphid Biotype 1, its phylome, world population structure and adaptation to the North American continent.</title>
        <authorList>
            <person name="Giordano R."/>
            <person name="Donthu R.K."/>
            <person name="Hernandez A.G."/>
            <person name="Wright C.L."/>
            <person name="Zimin A.V."/>
        </authorList>
    </citation>
    <scope>NUCLEOTIDE SEQUENCE [LARGE SCALE GENOMIC DNA]</scope>
    <source>
        <tissue evidence="1">Whole aphids</tissue>
    </source>
</reference>
<evidence type="ECO:0008006" key="3">
    <source>
        <dbReference type="Google" id="ProtNLM"/>
    </source>
</evidence>
<gene>
    <name evidence="1" type="ORF">AGLY_005170</name>
</gene>
<dbReference type="GO" id="GO:0005737">
    <property type="term" value="C:cytoplasm"/>
    <property type="evidence" value="ECO:0007669"/>
    <property type="project" value="TreeGrafter"/>
</dbReference>
<accession>A0A6G0TVZ6</accession>
<proteinExistence type="predicted"/>
<dbReference type="PANTHER" id="PTHR21439">
    <property type="entry name" value="OXIDORED-NITRO DOMAIN-CONTAINING PROTEIN"/>
    <property type="match status" value="1"/>
</dbReference>
<dbReference type="EMBL" id="VYZN01000014">
    <property type="protein sequence ID" value="KAE9539918.1"/>
    <property type="molecule type" value="Genomic_DNA"/>
</dbReference>
<evidence type="ECO:0000313" key="1">
    <source>
        <dbReference type="EMBL" id="KAE9539918.1"/>
    </source>
</evidence>
<organism evidence="1 2">
    <name type="scientific">Aphis glycines</name>
    <name type="common">Soybean aphid</name>
    <dbReference type="NCBI Taxonomy" id="307491"/>
    <lineage>
        <taxon>Eukaryota</taxon>
        <taxon>Metazoa</taxon>
        <taxon>Ecdysozoa</taxon>
        <taxon>Arthropoda</taxon>
        <taxon>Hexapoda</taxon>
        <taxon>Insecta</taxon>
        <taxon>Pterygota</taxon>
        <taxon>Neoptera</taxon>
        <taxon>Paraneoptera</taxon>
        <taxon>Hemiptera</taxon>
        <taxon>Sternorrhyncha</taxon>
        <taxon>Aphidomorpha</taxon>
        <taxon>Aphidoidea</taxon>
        <taxon>Aphididae</taxon>
        <taxon>Aphidini</taxon>
        <taxon>Aphis</taxon>
        <taxon>Aphis</taxon>
    </lineage>
</organism>
<dbReference type="AlphaFoldDB" id="A0A6G0TVZ6"/>
<name>A0A6G0TVZ6_APHGL</name>
<comment type="caution">
    <text evidence="1">The sequence shown here is derived from an EMBL/GenBank/DDBJ whole genome shotgun (WGS) entry which is preliminary data.</text>
</comment>
<evidence type="ECO:0000313" key="2">
    <source>
        <dbReference type="Proteomes" id="UP000475862"/>
    </source>
</evidence>
<keyword evidence="2" id="KW-1185">Reference proteome</keyword>